<sequence>MMSKFAGFLALYLLFGCSTDKLNDISVSESSLANKEVVLDNVIACAASNENDDLVSVFLYPRPGATNIRYYETTDTRLDKNDFDNYTLVDFPLVDVFNGYLKKFEVPANKEKWAIVSFDEAGLTHVSNPIRLKQETKPTEYLPQNVSINASSNMPIFSWTDGTYDDTVIYFQVVSDQLGNLISGTYTIEKNFQFYKLDNVVLNITKSTPENLNRNQPYKFTMLAVSEDNWVNLFTEVDFTIE</sequence>
<dbReference type="RefSeq" id="WP_179242066.1">
    <property type="nucleotide sequence ID" value="NZ_CP058595.1"/>
</dbReference>
<dbReference type="EMBL" id="CP058595">
    <property type="protein sequence ID" value="QLG45779.1"/>
    <property type="molecule type" value="Genomic_DNA"/>
</dbReference>
<evidence type="ECO:0000313" key="2">
    <source>
        <dbReference type="Proteomes" id="UP000509302"/>
    </source>
</evidence>
<keyword evidence="2" id="KW-1185">Reference proteome</keyword>
<accession>A0A7H9AQV3</accession>
<organism evidence="1 2">
    <name type="scientific">Costertonia aggregata</name>
    <dbReference type="NCBI Taxonomy" id="343403"/>
    <lineage>
        <taxon>Bacteria</taxon>
        <taxon>Pseudomonadati</taxon>
        <taxon>Bacteroidota</taxon>
        <taxon>Flavobacteriia</taxon>
        <taxon>Flavobacteriales</taxon>
        <taxon>Flavobacteriaceae</taxon>
        <taxon>Costertonia</taxon>
    </lineage>
</organism>
<dbReference type="Proteomes" id="UP000509302">
    <property type="component" value="Chromosome"/>
</dbReference>
<dbReference type="AlphaFoldDB" id="A0A7H9AQV3"/>
<protein>
    <submittedName>
        <fullName evidence="1">Uncharacterized protein</fullName>
    </submittedName>
</protein>
<dbReference type="KEGG" id="cagg:HYG79_10600"/>
<name>A0A7H9AQV3_9FLAO</name>
<reference evidence="1 2" key="1">
    <citation type="journal article" date="2006" name="Int. J. Syst. Evol. Microbiol.">
        <title>Costertonia aggregata gen. nov., sp. nov., a mesophilic marine bacterium of the family Flavobacteriaceae, isolated from a mature biofilm.</title>
        <authorList>
            <person name="Kwon K.K."/>
            <person name="Lee Y.K."/>
            <person name="Lee H.K."/>
        </authorList>
    </citation>
    <scope>NUCLEOTIDE SEQUENCE [LARGE SCALE GENOMIC DNA]</scope>
    <source>
        <strain evidence="1 2">KCCM 42265</strain>
    </source>
</reference>
<gene>
    <name evidence="1" type="ORF">HYG79_10600</name>
</gene>
<proteinExistence type="predicted"/>
<evidence type="ECO:0000313" key="1">
    <source>
        <dbReference type="EMBL" id="QLG45779.1"/>
    </source>
</evidence>
<dbReference type="PROSITE" id="PS51257">
    <property type="entry name" value="PROKAR_LIPOPROTEIN"/>
    <property type="match status" value="1"/>
</dbReference>